<reference evidence="7 8" key="1">
    <citation type="submission" date="2020-07" db="EMBL/GenBank/DDBJ databases">
        <title>Genomic Encyclopedia of Type Strains, Phase IV (KMG-V): Genome sequencing to study the core and pangenomes of soil and plant-associated prokaryotes.</title>
        <authorList>
            <person name="Whitman W."/>
        </authorList>
    </citation>
    <scope>NUCLEOTIDE SEQUENCE [LARGE SCALE GENOMIC DNA]</scope>
    <source>
        <strain evidence="7 8">SAS40</strain>
    </source>
</reference>
<accession>A0A7Y9ISQ5</accession>
<dbReference type="NCBIfam" id="TIGR00668">
    <property type="entry name" value="apaH"/>
    <property type="match status" value="1"/>
</dbReference>
<evidence type="ECO:0000256" key="4">
    <source>
        <dbReference type="ARBA" id="ARBA00049417"/>
    </source>
</evidence>
<protein>
    <recommendedName>
        <fullName evidence="5">Bis(5'-nucleosyl)-tetraphosphatase, symmetrical</fullName>
        <ecNumber evidence="5">3.6.1.41</ecNumber>
    </recommendedName>
    <alternativeName>
        <fullName evidence="5">Ap4A hydrolase</fullName>
    </alternativeName>
    <alternativeName>
        <fullName evidence="5">Diadenosine 5',5'''-P1,P4-tetraphosphate pyrophosphohydrolase</fullName>
    </alternativeName>
    <alternativeName>
        <fullName evidence="5">Diadenosine tetraphosphatase</fullName>
    </alternativeName>
</protein>
<dbReference type="InterPro" id="IPR004617">
    <property type="entry name" value="ApaH"/>
</dbReference>
<keyword evidence="8" id="KW-1185">Reference proteome</keyword>
<dbReference type="HAMAP" id="MF_00199">
    <property type="entry name" value="ApaH"/>
    <property type="match status" value="1"/>
</dbReference>
<dbReference type="AlphaFoldDB" id="A0A7Y9ISQ5"/>
<name>A0A7Y9ISQ5_9BURK</name>
<keyword evidence="3 5" id="KW-0378">Hydrolase</keyword>
<sequence>MSIWAIGDLQGCCDSLDALLARPEIANDPQARFWFAGDLVNRGPASLKTLRTVMALGNRAVSILGNHDLHLLGVAAGIRKPGKSDTTQEILDAPDADQLLAWIRSRPLAHFERGHLMVHAGVLPAWTAAQTLGLASEVESALRGPKWRDFLTRMYGNAPAAWSDSLQGPDRLRVIVNALTRMRYCTLDGTMDFDAKDAAGDAPAGHVPWFDVPGRATASVTVVFGHWSTLGLVRQPGVLGLDTGCVWGGQLTAVRLDDRQLVQVQCPQYRVPG</sequence>
<dbReference type="SUPFAM" id="SSF56300">
    <property type="entry name" value="Metallo-dependent phosphatases"/>
    <property type="match status" value="1"/>
</dbReference>
<comment type="catalytic activity">
    <reaction evidence="4 5">
        <text>P(1),P(4)-bis(5'-adenosyl) tetraphosphate + H2O = 2 ADP + 2 H(+)</text>
        <dbReference type="Rhea" id="RHEA:24252"/>
        <dbReference type="ChEBI" id="CHEBI:15377"/>
        <dbReference type="ChEBI" id="CHEBI:15378"/>
        <dbReference type="ChEBI" id="CHEBI:58141"/>
        <dbReference type="ChEBI" id="CHEBI:456216"/>
        <dbReference type="EC" id="3.6.1.41"/>
    </reaction>
</comment>
<comment type="function">
    <text evidence="1 5">Hydrolyzes diadenosine 5',5'''-P1,P4-tetraphosphate to yield ADP.</text>
</comment>
<dbReference type="CDD" id="cd07422">
    <property type="entry name" value="MPP_ApaH"/>
    <property type="match status" value="1"/>
</dbReference>
<dbReference type="InterPro" id="IPR029052">
    <property type="entry name" value="Metallo-depent_PP-like"/>
</dbReference>
<dbReference type="EC" id="3.6.1.41" evidence="5"/>
<dbReference type="PANTHER" id="PTHR40942:SF4">
    <property type="entry name" value="CYTOCHROME C5"/>
    <property type="match status" value="1"/>
</dbReference>
<dbReference type="GO" id="GO:0008803">
    <property type="term" value="F:bis(5'-nucleosyl)-tetraphosphatase (symmetrical) activity"/>
    <property type="evidence" value="ECO:0007669"/>
    <property type="project" value="UniProtKB-UniRule"/>
</dbReference>
<dbReference type="NCBIfam" id="NF001204">
    <property type="entry name" value="PRK00166.1"/>
    <property type="match status" value="1"/>
</dbReference>
<dbReference type="Pfam" id="PF00149">
    <property type="entry name" value="Metallophos"/>
    <property type="match status" value="1"/>
</dbReference>
<evidence type="ECO:0000256" key="1">
    <source>
        <dbReference type="ARBA" id="ARBA00003413"/>
    </source>
</evidence>
<dbReference type="Gene3D" id="3.60.21.10">
    <property type="match status" value="1"/>
</dbReference>
<dbReference type="PANTHER" id="PTHR40942">
    <property type="match status" value="1"/>
</dbReference>
<evidence type="ECO:0000313" key="7">
    <source>
        <dbReference type="EMBL" id="NYE82150.1"/>
    </source>
</evidence>
<dbReference type="EMBL" id="JACBYR010000001">
    <property type="protein sequence ID" value="NYE82150.1"/>
    <property type="molecule type" value="Genomic_DNA"/>
</dbReference>
<gene>
    <name evidence="5" type="primary">apaH</name>
    <name evidence="7" type="ORF">FHW18_001421</name>
</gene>
<comment type="caution">
    <text evidence="7">The sequence shown here is derived from an EMBL/GenBank/DDBJ whole genome shotgun (WGS) entry which is preliminary data.</text>
</comment>
<evidence type="ECO:0000256" key="2">
    <source>
        <dbReference type="ARBA" id="ARBA00005419"/>
    </source>
</evidence>
<dbReference type="PIRSF" id="PIRSF000903">
    <property type="entry name" value="B5n-ttraPtase_sm"/>
    <property type="match status" value="1"/>
</dbReference>
<evidence type="ECO:0000259" key="6">
    <source>
        <dbReference type="Pfam" id="PF00149"/>
    </source>
</evidence>
<evidence type="ECO:0000256" key="5">
    <source>
        <dbReference type="HAMAP-Rule" id="MF_00199"/>
    </source>
</evidence>
<organism evidence="7 8">
    <name type="scientific">Pigmentiphaga litoralis</name>
    <dbReference type="NCBI Taxonomy" id="516702"/>
    <lineage>
        <taxon>Bacteria</taxon>
        <taxon>Pseudomonadati</taxon>
        <taxon>Pseudomonadota</taxon>
        <taxon>Betaproteobacteria</taxon>
        <taxon>Burkholderiales</taxon>
        <taxon>Alcaligenaceae</taxon>
        <taxon>Pigmentiphaga</taxon>
    </lineage>
</organism>
<dbReference type="InterPro" id="IPR004843">
    <property type="entry name" value="Calcineurin-like_PHP"/>
</dbReference>
<dbReference type="RefSeq" id="WP_179584732.1">
    <property type="nucleotide sequence ID" value="NZ_JACBYR010000001.1"/>
</dbReference>
<dbReference type="Proteomes" id="UP000542125">
    <property type="component" value="Unassembled WGS sequence"/>
</dbReference>
<comment type="similarity">
    <text evidence="2 5">Belongs to the Ap4A hydrolase family.</text>
</comment>
<feature type="domain" description="Calcineurin-like phosphoesterase" evidence="6">
    <location>
        <begin position="1"/>
        <end position="74"/>
    </location>
</feature>
<proteinExistence type="inferred from homology"/>
<evidence type="ECO:0000313" key="8">
    <source>
        <dbReference type="Proteomes" id="UP000542125"/>
    </source>
</evidence>
<evidence type="ECO:0000256" key="3">
    <source>
        <dbReference type="ARBA" id="ARBA00022801"/>
    </source>
</evidence>